<evidence type="ECO:0000313" key="6">
    <source>
        <dbReference type="EMBL" id="AFP02395.1"/>
    </source>
</evidence>
<sequence>MTDTQVYQEVNPVFLQQLVDLGIPEKNAREALIVTENQSSDAAALYYFNEAQMPTEHCSQSCKMVFVVNTELCMGAGKMAAQVAHAAVGLYQTMTDEAAFWRLMLNKWDEEGAKKIVLKGRNYKHILELQEKAARLGLPQYLVQDAGRTQVAAGSCTVLSIMGEEVNVNQVTGDLQLL</sequence>
<comment type="similarity">
    <text evidence="3">Belongs to the PTH2 family.</text>
</comment>
<dbReference type="RefSeq" id="XP_042195654.1">
    <property type="nucleotide sequence ID" value="XM_042339720.1"/>
</dbReference>
<dbReference type="OMA" id="ITSNNEC"/>
<dbReference type="Proteomes" id="UP000314986">
    <property type="component" value="Unassembled WGS sequence"/>
</dbReference>
<dbReference type="RefSeq" id="XP_042195656.1">
    <property type="nucleotide sequence ID" value="XM_042339722.1"/>
</dbReference>
<dbReference type="GeneTree" id="ENSGT00940000165995"/>
<dbReference type="PANTHER" id="PTHR12649:SF29">
    <property type="entry name" value="AMINOACYL-TRNA HYDROLASE"/>
    <property type="match status" value="1"/>
</dbReference>
<dbReference type="Gene3D" id="1.10.8.10">
    <property type="entry name" value="DNA helicase RuvA subunit, C-terminal domain"/>
    <property type="match status" value="1"/>
</dbReference>
<dbReference type="SUPFAM" id="SSF46934">
    <property type="entry name" value="UBA-like"/>
    <property type="match status" value="1"/>
</dbReference>
<dbReference type="EMBL" id="JW869877">
    <property type="protein sequence ID" value="AFP02395.1"/>
    <property type="molecule type" value="mRNA"/>
</dbReference>
<dbReference type="NCBIfam" id="TIGR00283">
    <property type="entry name" value="arch_pth2"/>
    <property type="match status" value="1"/>
</dbReference>
<evidence type="ECO:0000259" key="5">
    <source>
        <dbReference type="Pfam" id="PF22562"/>
    </source>
</evidence>
<reference evidence="8" key="1">
    <citation type="journal article" date="2006" name="Science">
        <title>Ancient noncoding elements conserved in the human genome.</title>
        <authorList>
            <person name="Venkatesh B."/>
            <person name="Kirkness E.F."/>
            <person name="Loh Y.H."/>
            <person name="Halpern A.L."/>
            <person name="Lee A.P."/>
            <person name="Johnson J."/>
            <person name="Dandona N."/>
            <person name="Viswanathan L.D."/>
            <person name="Tay A."/>
            <person name="Venter J.C."/>
            <person name="Strausberg R.L."/>
            <person name="Brenner S."/>
        </authorList>
    </citation>
    <scope>NUCLEOTIDE SEQUENCE [LARGE SCALE GENOMIC DNA]</scope>
</reference>
<comment type="catalytic activity">
    <reaction evidence="4">
        <text>an N-acyl-L-alpha-aminoacyl-tRNA + H2O = an N-acyl-L-amino acid + a tRNA + H(+)</text>
        <dbReference type="Rhea" id="RHEA:54448"/>
        <dbReference type="Rhea" id="RHEA-COMP:10123"/>
        <dbReference type="Rhea" id="RHEA-COMP:13883"/>
        <dbReference type="ChEBI" id="CHEBI:15377"/>
        <dbReference type="ChEBI" id="CHEBI:15378"/>
        <dbReference type="ChEBI" id="CHEBI:59874"/>
        <dbReference type="ChEBI" id="CHEBI:78442"/>
        <dbReference type="ChEBI" id="CHEBI:138191"/>
        <dbReference type="EC" id="3.1.1.29"/>
    </reaction>
</comment>
<dbReference type="CDD" id="cd02430">
    <property type="entry name" value="PTH2"/>
    <property type="match status" value="1"/>
</dbReference>
<dbReference type="GO" id="GO:0004045">
    <property type="term" value="F:peptidyl-tRNA hydrolase activity"/>
    <property type="evidence" value="ECO:0007669"/>
    <property type="project" value="UniProtKB-EC"/>
</dbReference>
<feature type="domain" description="UBA" evidence="5">
    <location>
        <begin position="11"/>
        <end position="51"/>
    </location>
</feature>
<accession>V9KUV7</accession>
<protein>
    <recommendedName>
        <fullName evidence="1">peptidyl-tRNA hydrolase</fullName>
        <ecNumber evidence="1">3.1.1.29</ecNumber>
    </recommendedName>
</protein>
<dbReference type="STRING" id="7868.ENSCMIP00000042496"/>
<proteinExistence type="evidence at transcript level"/>
<dbReference type="Pfam" id="PF01981">
    <property type="entry name" value="PTH2"/>
    <property type="match status" value="1"/>
</dbReference>
<dbReference type="RefSeq" id="XP_042195655.1">
    <property type="nucleotide sequence ID" value="XM_042339721.1"/>
</dbReference>
<dbReference type="InterPro" id="IPR023476">
    <property type="entry name" value="Pep_tRNA_hydro_II_dom_sf"/>
</dbReference>
<evidence type="ECO:0000313" key="7">
    <source>
        <dbReference type="Ensembl" id="ENSCMIP00000042496.1"/>
    </source>
</evidence>
<evidence type="ECO:0000313" key="8">
    <source>
        <dbReference type="Proteomes" id="UP000314986"/>
    </source>
</evidence>
<evidence type="ECO:0000256" key="1">
    <source>
        <dbReference type="ARBA" id="ARBA00013260"/>
    </source>
</evidence>
<dbReference type="InterPro" id="IPR009060">
    <property type="entry name" value="UBA-like_sf"/>
</dbReference>
<keyword evidence="8" id="KW-1185">Reference proteome</keyword>
<dbReference type="Pfam" id="PF22562">
    <property type="entry name" value="UBA_7"/>
    <property type="match status" value="1"/>
</dbReference>
<dbReference type="GeneID" id="103176607"/>
<keyword evidence="2 6" id="KW-0378">Hydrolase</keyword>
<dbReference type="EC" id="3.1.1.29" evidence="1"/>
<dbReference type="SUPFAM" id="SSF102462">
    <property type="entry name" value="Peptidyl-tRNA hydrolase II"/>
    <property type="match status" value="1"/>
</dbReference>
<dbReference type="FunFam" id="3.40.1490.10:FF:000002">
    <property type="entry name" value="Peptidyl-tRNA hydrolase 2, mitochondrial"/>
    <property type="match status" value="1"/>
</dbReference>
<dbReference type="Gene3D" id="3.40.1490.10">
    <property type="entry name" value="Bit1"/>
    <property type="match status" value="1"/>
</dbReference>
<reference evidence="6 8" key="3">
    <citation type="journal article" date="2014" name="Nature">
        <title>Elephant shark genome provides unique insights into gnathostome evolution.</title>
        <authorList>
            <consortium name="International Elephant Shark Genome Sequencing Consortium"/>
            <person name="Venkatesh B."/>
            <person name="Lee A.P."/>
            <person name="Ravi V."/>
            <person name="Maurya A.K."/>
            <person name="Lian M.M."/>
            <person name="Swann J.B."/>
            <person name="Ohta Y."/>
            <person name="Flajnik M.F."/>
            <person name="Sutoh Y."/>
            <person name="Kasahara M."/>
            <person name="Hoon S."/>
            <person name="Gangu V."/>
            <person name="Roy S.W."/>
            <person name="Irimia M."/>
            <person name="Korzh V."/>
            <person name="Kondrychyn I."/>
            <person name="Lim Z.W."/>
            <person name="Tay B.H."/>
            <person name="Tohari S."/>
            <person name="Kong K.W."/>
            <person name="Ho S."/>
            <person name="Lorente-Galdos B."/>
            <person name="Quilez J."/>
            <person name="Marques-Bonet T."/>
            <person name="Raney B.J."/>
            <person name="Ingham P.W."/>
            <person name="Tay A."/>
            <person name="Hillier L.W."/>
            <person name="Minx P."/>
            <person name="Boehm T."/>
            <person name="Wilson R.K."/>
            <person name="Brenner S."/>
            <person name="Warren W.C."/>
        </authorList>
    </citation>
    <scope>NUCLEOTIDE SEQUENCE</scope>
    <source>
        <tissue evidence="6">Ovary</tissue>
    </source>
</reference>
<dbReference type="InterPro" id="IPR002833">
    <property type="entry name" value="PTH2"/>
</dbReference>
<dbReference type="InterPro" id="IPR015940">
    <property type="entry name" value="UBA"/>
</dbReference>
<evidence type="ECO:0000256" key="2">
    <source>
        <dbReference type="ARBA" id="ARBA00022801"/>
    </source>
</evidence>
<dbReference type="AlphaFoldDB" id="V9KUV7"/>
<reference evidence="8" key="2">
    <citation type="journal article" date="2007" name="PLoS Biol.">
        <title>Survey sequencing and comparative analysis of the elephant shark (Callorhinchus milii) genome.</title>
        <authorList>
            <person name="Venkatesh B."/>
            <person name="Kirkness E.F."/>
            <person name="Loh Y.H."/>
            <person name="Halpern A.L."/>
            <person name="Lee A.P."/>
            <person name="Johnson J."/>
            <person name="Dandona N."/>
            <person name="Viswanathan L.D."/>
            <person name="Tay A."/>
            <person name="Venter J.C."/>
            <person name="Strausberg R.L."/>
            <person name="Brenner S."/>
        </authorList>
    </citation>
    <scope>NUCLEOTIDE SEQUENCE [LARGE SCALE GENOMIC DNA]</scope>
</reference>
<dbReference type="GO" id="GO:0005829">
    <property type="term" value="C:cytosol"/>
    <property type="evidence" value="ECO:0007669"/>
    <property type="project" value="TreeGrafter"/>
</dbReference>
<dbReference type="Ensembl" id="ENSCMIT00000043115.1">
    <property type="protein sequence ID" value="ENSCMIP00000042496.1"/>
    <property type="gene ID" value="ENSCMIG00000017671.1"/>
</dbReference>
<organism evidence="6">
    <name type="scientific">Callorhinchus milii</name>
    <name type="common">Ghost shark</name>
    <dbReference type="NCBI Taxonomy" id="7868"/>
    <lineage>
        <taxon>Eukaryota</taxon>
        <taxon>Metazoa</taxon>
        <taxon>Chordata</taxon>
        <taxon>Craniata</taxon>
        <taxon>Vertebrata</taxon>
        <taxon>Chondrichthyes</taxon>
        <taxon>Holocephali</taxon>
        <taxon>Chimaeriformes</taxon>
        <taxon>Callorhinchidae</taxon>
        <taxon>Callorhinchus</taxon>
    </lineage>
</organism>
<evidence type="ECO:0000256" key="3">
    <source>
        <dbReference type="ARBA" id="ARBA00038050"/>
    </source>
</evidence>
<gene>
    <name evidence="7" type="primary">si:dkey-19e4.5</name>
</gene>
<dbReference type="PANTHER" id="PTHR12649">
    <property type="entry name" value="PEPTIDYL-TRNA HYDROLASE 2"/>
    <property type="match status" value="1"/>
</dbReference>
<reference evidence="7" key="4">
    <citation type="submission" date="2025-05" db="UniProtKB">
        <authorList>
            <consortium name="Ensembl"/>
        </authorList>
    </citation>
    <scope>IDENTIFICATION</scope>
</reference>
<name>V9KUV7_CALMI</name>
<evidence type="ECO:0000256" key="4">
    <source>
        <dbReference type="ARBA" id="ARBA00048707"/>
    </source>
</evidence>